<evidence type="ECO:0000313" key="5">
    <source>
        <dbReference type="Proteomes" id="UP000807504"/>
    </source>
</evidence>
<dbReference type="PANTHER" id="PTHR22093">
    <property type="entry name" value="LEUKOCYTE RECEPTOR CLUSTER LRC MEMBER 1"/>
    <property type="match status" value="1"/>
</dbReference>
<gene>
    <name evidence="4" type="ORF">HNY73_016232</name>
</gene>
<dbReference type="EMBL" id="JABXBU010002227">
    <property type="protein sequence ID" value="KAF8773581.1"/>
    <property type="molecule type" value="Genomic_DNA"/>
</dbReference>
<feature type="compositionally biased region" description="Basic and acidic residues" evidence="2">
    <location>
        <begin position="179"/>
        <end position="218"/>
    </location>
</feature>
<dbReference type="InterPro" id="IPR019339">
    <property type="entry name" value="CIR_N_dom"/>
</dbReference>
<dbReference type="OMA" id="WYEELPK"/>
<feature type="domain" description="CBF1-interacting co-repressor CIR N-terminal" evidence="3">
    <location>
        <begin position="8"/>
        <end position="44"/>
    </location>
</feature>
<dbReference type="AlphaFoldDB" id="A0A8T0EJ74"/>
<keyword evidence="5" id="KW-1185">Reference proteome</keyword>
<dbReference type="Proteomes" id="UP000807504">
    <property type="component" value="Unassembled WGS sequence"/>
</dbReference>
<dbReference type="Pfam" id="PF10197">
    <property type="entry name" value="Cir_N"/>
    <property type="match status" value="1"/>
</dbReference>
<keyword evidence="4" id="KW-0675">Receptor</keyword>
<evidence type="ECO:0000256" key="1">
    <source>
        <dbReference type="SAM" id="Coils"/>
    </source>
</evidence>
<dbReference type="OrthoDB" id="2159131at2759"/>
<evidence type="ECO:0000259" key="3">
    <source>
        <dbReference type="SMART" id="SM01083"/>
    </source>
</evidence>
<name>A0A8T0EJ74_ARGBR</name>
<dbReference type="SMART" id="SM01083">
    <property type="entry name" value="Cir_N"/>
    <property type="match status" value="1"/>
</dbReference>
<evidence type="ECO:0000313" key="4">
    <source>
        <dbReference type="EMBL" id="KAF8773581.1"/>
    </source>
</evidence>
<evidence type="ECO:0000256" key="2">
    <source>
        <dbReference type="SAM" id="MobiDB-lite"/>
    </source>
</evidence>
<accession>A0A8T0EJ74</accession>
<feature type="coiled-coil region" evidence="1">
    <location>
        <begin position="17"/>
        <end position="51"/>
    </location>
</feature>
<organism evidence="4 5">
    <name type="scientific">Argiope bruennichi</name>
    <name type="common">Wasp spider</name>
    <name type="synonym">Aranea bruennichi</name>
    <dbReference type="NCBI Taxonomy" id="94029"/>
    <lineage>
        <taxon>Eukaryota</taxon>
        <taxon>Metazoa</taxon>
        <taxon>Ecdysozoa</taxon>
        <taxon>Arthropoda</taxon>
        <taxon>Chelicerata</taxon>
        <taxon>Arachnida</taxon>
        <taxon>Araneae</taxon>
        <taxon>Araneomorphae</taxon>
        <taxon>Entelegynae</taxon>
        <taxon>Araneoidea</taxon>
        <taxon>Araneidae</taxon>
        <taxon>Argiope</taxon>
    </lineage>
</organism>
<protein>
    <submittedName>
        <fullName evidence="4">Leukocyte receptor cluster member 1 like protein</fullName>
    </submittedName>
</protein>
<proteinExistence type="predicted"/>
<dbReference type="InterPro" id="IPR039875">
    <property type="entry name" value="LENG1-like"/>
</dbReference>
<sequence length="268" mass="31481">MNILPKKRWHVRTKDNIARVRRDEAKAAEEEKELKRRIQLAEQEARTALLRKKAKGELEKSDELDAGGHLNFFKDIEESGGFVGGTNKEHEEEEKAIKEKYEKDIGLLTYLGQSTLEAKGEAPWYLKGNLKELSSTSSEKDEVPNEKYKSKIDPMNEMKKYLSIKEKKHGEKELFIYKKVDDKKAQKSENKKDTSKKLSKIEELRAKRLKREKEERQRAQQFLESFRKGPPQSEPVILDDRARQYNSQFNPHLARNNFISPKKYHEDY</sequence>
<dbReference type="PANTHER" id="PTHR22093:SF0">
    <property type="entry name" value="LEUKOCYTE RECEPTOR CLUSTER MEMBER 1"/>
    <property type="match status" value="1"/>
</dbReference>
<reference evidence="4" key="1">
    <citation type="journal article" date="2020" name="bioRxiv">
        <title>Chromosome-level reference genome of the European wasp spider Argiope bruennichi: a resource for studies on range expansion and evolutionary adaptation.</title>
        <authorList>
            <person name="Sheffer M.M."/>
            <person name="Hoppe A."/>
            <person name="Krehenwinkel H."/>
            <person name="Uhl G."/>
            <person name="Kuss A.W."/>
            <person name="Jensen L."/>
            <person name="Jensen C."/>
            <person name="Gillespie R.G."/>
            <person name="Hoff K.J."/>
            <person name="Prost S."/>
        </authorList>
    </citation>
    <scope>NUCLEOTIDE SEQUENCE</scope>
</reference>
<keyword evidence="1" id="KW-0175">Coiled coil</keyword>
<comment type="caution">
    <text evidence="4">The sequence shown here is derived from an EMBL/GenBank/DDBJ whole genome shotgun (WGS) entry which is preliminary data.</text>
</comment>
<reference evidence="4" key="2">
    <citation type="submission" date="2020-06" db="EMBL/GenBank/DDBJ databases">
        <authorList>
            <person name="Sheffer M."/>
        </authorList>
    </citation>
    <scope>NUCLEOTIDE SEQUENCE</scope>
</reference>
<feature type="region of interest" description="Disordered" evidence="2">
    <location>
        <begin position="179"/>
        <end position="235"/>
    </location>
</feature>